<feature type="domain" description="Amidase" evidence="3">
    <location>
        <begin position="14"/>
        <end position="442"/>
    </location>
</feature>
<dbReference type="Pfam" id="PF01425">
    <property type="entry name" value="Amidase"/>
    <property type="match status" value="1"/>
</dbReference>
<evidence type="ECO:0000259" key="3">
    <source>
        <dbReference type="Pfam" id="PF01425"/>
    </source>
</evidence>
<dbReference type="PANTHER" id="PTHR11895">
    <property type="entry name" value="TRANSAMIDASE"/>
    <property type="match status" value="1"/>
</dbReference>
<reference evidence="4 5" key="1">
    <citation type="submission" date="2015-07" db="EMBL/GenBank/DDBJ databases">
        <title>Whole genome sequence of Ardenticatena maritima DSM 23922.</title>
        <authorList>
            <person name="Hemp J."/>
            <person name="Ward L.M."/>
            <person name="Pace L.A."/>
            <person name="Fischer W.W."/>
        </authorList>
    </citation>
    <scope>NUCLEOTIDE SEQUENCE [LARGE SCALE GENOMIC DNA]</scope>
    <source>
        <strain evidence="4 5">110S</strain>
    </source>
</reference>
<comment type="similarity">
    <text evidence="1">Belongs to the amidase family.</text>
</comment>
<accession>A0A0P6XSK3</accession>
<protein>
    <recommendedName>
        <fullName evidence="3">Amidase domain-containing protein</fullName>
    </recommendedName>
</protein>
<dbReference type="Proteomes" id="UP000050502">
    <property type="component" value="Unassembled WGS sequence"/>
</dbReference>
<dbReference type="EMBL" id="LGKN01000006">
    <property type="protein sequence ID" value="KPL87341.1"/>
    <property type="molecule type" value="Genomic_DNA"/>
</dbReference>
<dbReference type="InterPro" id="IPR000120">
    <property type="entry name" value="Amidase"/>
</dbReference>
<dbReference type="Gene3D" id="3.90.1300.10">
    <property type="entry name" value="Amidase signature (AS) domain"/>
    <property type="match status" value="1"/>
</dbReference>
<evidence type="ECO:0000313" key="5">
    <source>
        <dbReference type="Proteomes" id="UP000050502"/>
    </source>
</evidence>
<dbReference type="AlphaFoldDB" id="A0A0P6XSK3"/>
<gene>
    <name evidence="4" type="ORF">SE16_11110</name>
</gene>
<evidence type="ECO:0000256" key="1">
    <source>
        <dbReference type="ARBA" id="ARBA00009199"/>
    </source>
</evidence>
<evidence type="ECO:0000313" key="4">
    <source>
        <dbReference type="EMBL" id="KPL87341.1"/>
    </source>
</evidence>
<organism evidence="4 5">
    <name type="scientific">Ardenticatena maritima</name>
    <dbReference type="NCBI Taxonomy" id="872965"/>
    <lineage>
        <taxon>Bacteria</taxon>
        <taxon>Bacillati</taxon>
        <taxon>Chloroflexota</taxon>
        <taxon>Ardenticatenia</taxon>
        <taxon>Ardenticatenales</taxon>
        <taxon>Ardenticatenaceae</taxon>
        <taxon>Ardenticatena</taxon>
    </lineage>
</organism>
<dbReference type="PATRIC" id="fig|872965.6.peg.2684"/>
<dbReference type="InterPro" id="IPR023631">
    <property type="entry name" value="Amidase_dom"/>
</dbReference>
<dbReference type="InterPro" id="IPR036928">
    <property type="entry name" value="AS_sf"/>
</dbReference>
<comment type="caution">
    <text evidence="4">The sequence shown here is derived from an EMBL/GenBank/DDBJ whole genome shotgun (WGS) entry which is preliminary data.</text>
</comment>
<sequence>MAAALRKGDLRPTEVVEAALARLHALEPTLNAFVTVTEDQARAAAQRLETALARGEAGALAGVPVAFKDLFETAGVRTTGGSHVLADYVPTRDATAVRRLLAADAVSLGKTTTHEFAFGPTTDSPYLGPTRNPWNPDHVPAGSSGGSGAAVAAGIVPLALGTDTGGSVRMPAAACGVVGLKPTYGRVSKFGVLPLSWSLDHVGPLARSVADAALALRLLAGGDPLDPSTVPIPPDDYQHAVRRGREETLRGLRIGVPTAWLDTRVDPDVRAAFDTALDVLRELGATVEPADLPPADVMTLVNRLITMGEAGAYHADLLRRFADQYAPDVRARLEVAQFITARDYLTGQRLRGELAREMALVMQTFDAIATPTMPIPAPRIGQQRWRYPDGQEEAVQEAMIRFVAPFSVSGQPALSVPCGFTPHGLPVGLQLVGRPFEERTILRIGAAYEAATPWHTQHP</sequence>
<name>A0A0P6XSK3_9CHLR</name>
<feature type="region of interest" description="Disordered" evidence="2">
    <location>
        <begin position="119"/>
        <end position="146"/>
    </location>
</feature>
<dbReference type="SUPFAM" id="SSF75304">
    <property type="entry name" value="Amidase signature (AS) enzymes"/>
    <property type="match status" value="1"/>
</dbReference>
<evidence type="ECO:0000256" key="2">
    <source>
        <dbReference type="SAM" id="MobiDB-lite"/>
    </source>
</evidence>
<proteinExistence type="inferred from homology"/>
<dbReference type="GO" id="GO:0003824">
    <property type="term" value="F:catalytic activity"/>
    <property type="evidence" value="ECO:0007669"/>
    <property type="project" value="InterPro"/>
</dbReference>
<dbReference type="PANTHER" id="PTHR11895:SF7">
    <property type="entry name" value="GLUTAMYL-TRNA(GLN) AMIDOTRANSFERASE SUBUNIT A, MITOCHONDRIAL"/>
    <property type="match status" value="1"/>
</dbReference>